<dbReference type="AlphaFoldDB" id="C3ZTI9"/>
<name>C3ZTI9_BRAFL</name>
<evidence type="ECO:0000256" key="1">
    <source>
        <dbReference type="SAM" id="Coils"/>
    </source>
</evidence>
<dbReference type="InParanoid" id="C3ZTI9"/>
<sequence>MSLKVTCGFARVAVRQSKLFGVSENEVHRQKHRSISLTDRYEAFKENFEGDIVLTFKDFQQSASHVDKVFNTWKGGKTDQGEKQKFLNHFCINKWRRLASSGKEKHTLHGPCKGCIKEHAPFWNLFNKRVKCPRTRKALMTHETVCNITREVEIEGARQIFEQADAICRKQYKRPLTDVLPELHTTTAEQERSKRRKILREAREQLQQASAKNNKDLIVTYGSGESLNARRVRRLAEEFETKAEAEQRSKQRKEKEASGAVKALNRLGKFADFADFDKDGMKQEVMGFENGTTVNWSELARKYNVKGKGGERPSNAGQLIKLWLQEEGVDTERFNSGTGGERIRRARMLVRCAEEVEIVSILSLRG</sequence>
<evidence type="ECO:0000313" key="2">
    <source>
        <dbReference type="EMBL" id="EEN44096.1"/>
    </source>
</evidence>
<accession>C3ZTI9</accession>
<keyword evidence="1" id="KW-0175">Coiled coil</keyword>
<feature type="coiled-coil region" evidence="1">
    <location>
        <begin position="188"/>
        <end position="256"/>
    </location>
</feature>
<gene>
    <name evidence="2" type="ORF">BRAFLDRAFT_87602</name>
</gene>
<dbReference type="EMBL" id="GG666678">
    <property type="protein sequence ID" value="EEN44096.1"/>
    <property type="molecule type" value="Genomic_DNA"/>
</dbReference>
<proteinExistence type="predicted"/>
<organism>
    <name type="scientific">Branchiostoma floridae</name>
    <name type="common">Florida lancelet</name>
    <name type="synonym">Amphioxus</name>
    <dbReference type="NCBI Taxonomy" id="7739"/>
    <lineage>
        <taxon>Eukaryota</taxon>
        <taxon>Metazoa</taxon>
        <taxon>Chordata</taxon>
        <taxon>Cephalochordata</taxon>
        <taxon>Leptocardii</taxon>
        <taxon>Amphioxiformes</taxon>
        <taxon>Branchiostomatidae</taxon>
        <taxon>Branchiostoma</taxon>
    </lineage>
</organism>
<protein>
    <submittedName>
        <fullName evidence="2">Uncharacterized protein</fullName>
    </submittedName>
</protein>
<reference evidence="2" key="1">
    <citation type="journal article" date="2008" name="Nature">
        <title>The amphioxus genome and the evolution of the chordate karyotype.</title>
        <authorList>
            <consortium name="US DOE Joint Genome Institute (JGI-PGF)"/>
            <person name="Putnam N.H."/>
            <person name="Butts T."/>
            <person name="Ferrier D.E.K."/>
            <person name="Furlong R.F."/>
            <person name="Hellsten U."/>
            <person name="Kawashima T."/>
            <person name="Robinson-Rechavi M."/>
            <person name="Shoguchi E."/>
            <person name="Terry A."/>
            <person name="Yu J.-K."/>
            <person name="Benito-Gutierrez E.L."/>
            <person name="Dubchak I."/>
            <person name="Garcia-Fernandez J."/>
            <person name="Gibson-Brown J.J."/>
            <person name="Grigoriev I.V."/>
            <person name="Horton A.C."/>
            <person name="de Jong P.J."/>
            <person name="Jurka J."/>
            <person name="Kapitonov V.V."/>
            <person name="Kohara Y."/>
            <person name="Kuroki Y."/>
            <person name="Lindquist E."/>
            <person name="Lucas S."/>
            <person name="Osoegawa K."/>
            <person name="Pennacchio L.A."/>
            <person name="Salamov A.A."/>
            <person name="Satou Y."/>
            <person name="Sauka-Spengler T."/>
            <person name="Schmutz J."/>
            <person name="Shin-I T."/>
            <person name="Toyoda A."/>
            <person name="Bronner-Fraser M."/>
            <person name="Fujiyama A."/>
            <person name="Holland L.Z."/>
            <person name="Holland P.W.H."/>
            <person name="Satoh N."/>
            <person name="Rokhsar D.S."/>
        </authorList>
    </citation>
    <scope>NUCLEOTIDE SEQUENCE [LARGE SCALE GENOMIC DNA]</scope>
    <source>
        <strain evidence="2">S238N-H82</strain>
        <tissue evidence="2">Testes</tissue>
    </source>
</reference>